<proteinExistence type="predicted"/>
<keyword evidence="1" id="KW-0812">Transmembrane</keyword>
<dbReference type="STRING" id="1754190.A0A1Y2AKX4"/>
<dbReference type="AlphaFoldDB" id="A0A1Y2AKX4"/>
<feature type="transmembrane region" description="Helical" evidence="1">
    <location>
        <begin position="33"/>
        <end position="53"/>
    </location>
</feature>
<gene>
    <name evidence="2" type="ORF">LY90DRAFT_515453</name>
</gene>
<feature type="transmembrane region" description="Helical" evidence="1">
    <location>
        <begin position="65"/>
        <end position="85"/>
    </location>
</feature>
<keyword evidence="1" id="KW-1133">Transmembrane helix</keyword>
<dbReference type="OrthoDB" id="10530056at2759"/>
<evidence type="ECO:0008006" key="4">
    <source>
        <dbReference type="Google" id="ProtNLM"/>
    </source>
</evidence>
<name>A0A1Y2AKX4_9FUNG</name>
<protein>
    <recommendedName>
        <fullName evidence="4">G-protein coupled receptors family 1 profile domain-containing protein</fullName>
    </recommendedName>
</protein>
<keyword evidence="1" id="KW-0472">Membrane</keyword>
<dbReference type="Proteomes" id="UP000193920">
    <property type="component" value="Unassembled WGS sequence"/>
</dbReference>
<organism evidence="2 3">
    <name type="scientific">Neocallimastix californiae</name>
    <dbReference type="NCBI Taxonomy" id="1754190"/>
    <lineage>
        <taxon>Eukaryota</taxon>
        <taxon>Fungi</taxon>
        <taxon>Fungi incertae sedis</taxon>
        <taxon>Chytridiomycota</taxon>
        <taxon>Chytridiomycota incertae sedis</taxon>
        <taxon>Neocallimastigomycetes</taxon>
        <taxon>Neocallimastigales</taxon>
        <taxon>Neocallimastigaceae</taxon>
        <taxon>Neocallimastix</taxon>
    </lineage>
</organism>
<dbReference type="EMBL" id="MCOG01000245">
    <property type="protein sequence ID" value="ORY22605.1"/>
    <property type="molecule type" value="Genomic_DNA"/>
</dbReference>
<evidence type="ECO:0000256" key="1">
    <source>
        <dbReference type="SAM" id="Phobius"/>
    </source>
</evidence>
<accession>A0A1Y2AKX4</accession>
<reference evidence="2 3" key="1">
    <citation type="submission" date="2016-08" db="EMBL/GenBank/DDBJ databases">
        <title>A Parts List for Fungal Cellulosomes Revealed by Comparative Genomics.</title>
        <authorList>
            <consortium name="DOE Joint Genome Institute"/>
            <person name="Haitjema C.H."/>
            <person name="Gilmore S.P."/>
            <person name="Henske J.K."/>
            <person name="Solomon K.V."/>
            <person name="De Groot R."/>
            <person name="Kuo A."/>
            <person name="Mondo S.J."/>
            <person name="Salamov A.A."/>
            <person name="Labutti K."/>
            <person name="Zhao Z."/>
            <person name="Chiniquy J."/>
            <person name="Barry K."/>
            <person name="Brewer H.M."/>
            <person name="Purvine S.O."/>
            <person name="Wright A.T."/>
            <person name="Boxma B."/>
            <person name="Van Alen T."/>
            <person name="Hackstein J.H."/>
            <person name="Baker S.E."/>
            <person name="Grigoriev I.V."/>
            <person name="O'Malley M.A."/>
        </authorList>
    </citation>
    <scope>NUCLEOTIDE SEQUENCE [LARGE SCALE GENOMIC DNA]</scope>
    <source>
        <strain evidence="2 3">G1</strain>
    </source>
</reference>
<evidence type="ECO:0000313" key="3">
    <source>
        <dbReference type="Proteomes" id="UP000193920"/>
    </source>
</evidence>
<comment type="caution">
    <text evidence="2">The sequence shown here is derived from an EMBL/GenBank/DDBJ whole genome shotgun (WGS) entry which is preliminary data.</text>
</comment>
<sequence>MLFNTTRVNSQEFIEYLNTGYINNDDFKTVRNVYSVIFFTSMAFMVVSLVLFYKLRDSYIIRQRNFTLTFIGGICTFIDLFTSILPQLVYIHCLSLVSTSNMLNTLVNLIFLSRSLRVILFYHLNYFKDFII</sequence>
<evidence type="ECO:0000313" key="2">
    <source>
        <dbReference type="EMBL" id="ORY22605.1"/>
    </source>
</evidence>
<keyword evidence="3" id="KW-1185">Reference proteome</keyword>
<feature type="transmembrane region" description="Helical" evidence="1">
    <location>
        <begin position="105"/>
        <end position="124"/>
    </location>
</feature>